<feature type="region of interest" description="Disordered" evidence="1">
    <location>
        <begin position="66"/>
        <end position="85"/>
    </location>
</feature>
<sequence length="85" mass="9937">MAAQGKRALFFEEIANKKRLKKVKISLDKQLKDSHLCNPQTKEKSGRENGGKTKLRKIKKISFGNKKKVSTFALPKRRKEKRRKR</sequence>
<dbReference type="RefSeq" id="WP_321562973.1">
    <property type="nucleotide sequence ID" value="NZ_CP139558.1"/>
</dbReference>
<evidence type="ECO:0000256" key="1">
    <source>
        <dbReference type="SAM" id="MobiDB-lite"/>
    </source>
</evidence>
<organism evidence="2 3">
    <name type="scientific">Mucilaginibacter sabulilitoris</name>
    <dbReference type="NCBI Taxonomy" id="1173583"/>
    <lineage>
        <taxon>Bacteria</taxon>
        <taxon>Pseudomonadati</taxon>
        <taxon>Bacteroidota</taxon>
        <taxon>Sphingobacteriia</taxon>
        <taxon>Sphingobacteriales</taxon>
        <taxon>Sphingobacteriaceae</taxon>
        <taxon>Mucilaginibacter</taxon>
    </lineage>
</organism>
<proteinExistence type="predicted"/>
<dbReference type="EMBL" id="CP139558">
    <property type="protein sequence ID" value="WPU93843.1"/>
    <property type="molecule type" value="Genomic_DNA"/>
</dbReference>
<accession>A0ABZ0TP02</accession>
<feature type="compositionally biased region" description="Basic and acidic residues" evidence="1">
    <location>
        <begin position="35"/>
        <end position="51"/>
    </location>
</feature>
<dbReference type="Proteomes" id="UP001324380">
    <property type="component" value="Chromosome"/>
</dbReference>
<feature type="region of interest" description="Disordered" evidence="1">
    <location>
        <begin position="35"/>
        <end position="61"/>
    </location>
</feature>
<keyword evidence="3" id="KW-1185">Reference proteome</keyword>
<evidence type="ECO:0000313" key="2">
    <source>
        <dbReference type="EMBL" id="WPU93843.1"/>
    </source>
</evidence>
<name>A0ABZ0TP02_9SPHI</name>
<evidence type="ECO:0000313" key="3">
    <source>
        <dbReference type="Proteomes" id="UP001324380"/>
    </source>
</evidence>
<reference evidence="2 3" key="1">
    <citation type="submission" date="2023-11" db="EMBL/GenBank/DDBJ databases">
        <title>Analysis of the Genomes of Mucilaginibacter gossypii cycad 4 and M. sabulilitoris SNA2: microbes with the potential for plant growth promotion.</title>
        <authorList>
            <person name="Hirsch A.M."/>
            <person name="Humm E."/>
            <person name="Rubbi M."/>
            <person name="Del Vecchio G."/>
            <person name="Ha S.M."/>
            <person name="Pellegrini M."/>
            <person name="Gunsalus R.P."/>
        </authorList>
    </citation>
    <scope>NUCLEOTIDE SEQUENCE [LARGE SCALE GENOMIC DNA]</scope>
    <source>
        <strain evidence="2 3">SNA2</strain>
    </source>
</reference>
<gene>
    <name evidence="2" type="ORF">SNE25_31500</name>
</gene>
<protein>
    <submittedName>
        <fullName evidence="2">Uncharacterized protein</fullName>
    </submittedName>
</protein>